<evidence type="ECO:0000313" key="3">
    <source>
        <dbReference type="EMBL" id="RCH77482.1"/>
    </source>
</evidence>
<dbReference type="EMBL" id="PJQM01008046">
    <property type="protein sequence ID" value="RCH77482.1"/>
    <property type="molecule type" value="Genomic_DNA"/>
</dbReference>
<dbReference type="PANTHER" id="PTHR14950">
    <property type="entry name" value="DICER-RELATED"/>
    <property type="match status" value="1"/>
</dbReference>
<accession>A0A367III1</accession>
<dbReference type="OrthoDB" id="416741at2759"/>
<gene>
    <name evidence="3" type="primary">DCL1_1</name>
    <name evidence="3" type="ORF">CU098_002123</name>
</gene>
<proteinExistence type="predicted"/>
<evidence type="ECO:0000313" key="4">
    <source>
        <dbReference type="Proteomes" id="UP000253551"/>
    </source>
</evidence>
<dbReference type="AlphaFoldDB" id="A0A367III1"/>
<keyword evidence="4" id="KW-1185">Reference proteome</keyword>
<feature type="domain" description="RNase III" evidence="2">
    <location>
        <begin position="1"/>
        <end position="104"/>
    </location>
</feature>
<keyword evidence="1" id="KW-0378">Hydrolase</keyword>
<comment type="caution">
    <text evidence="3">The sequence shown here is derived from an EMBL/GenBank/DDBJ whole genome shotgun (WGS) entry which is preliminary data.</text>
</comment>
<name>A0A367III1_RHIST</name>
<feature type="non-terminal residue" evidence="3">
    <location>
        <position position="1"/>
    </location>
</feature>
<organism evidence="3 4">
    <name type="scientific">Rhizopus stolonifer</name>
    <name type="common">Rhizopus nigricans</name>
    <dbReference type="NCBI Taxonomy" id="4846"/>
    <lineage>
        <taxon>Eukaryota</taxon>
        <taxon>Fungi</taxon>
        <taxon>Fungi incertae sedis</taxon>
        <taxon>Mucoromycota</taxon>
        <taxon>Mucoromycotina</taxon>
        <taxon>Mucoromycetes</taxon>
        <taxon>Mucorales</taxon>
        <taxon>Mucorineae</taxon>
        <taxon>Rhizopodaceae</taxon>
        <taxon>Rhizopus</taxon>
    </lineage>
</organism>
<evidence type="ECO:0000259" key="2">
    <source>
        <dbReference type="PROSITE" id="PS50142"/>
    </source>
</evidence>
<dbReference type="InterPro" id="IPR000999">
    <property type="entry name" value="RNase_III_dom"/>
</dbReference>
<evidence type="ECO:0000256" key="1">
    <source>
        <dbReference type="ARBA" id="ARBA00022801"/>
    </source>
</evidence>
<dbReference type="STRING" id="4846.A0A367III1"/>
<dbReference type="PANTHER" id="PTHR14950:SF37">
    <property type="entry name" value="ENDORIBONUCLEASE DICER"/>
    <property type="match status" value="1"/>
</dbReference>
<dbReference type="Gene3D" id="1.10.1520.10">
    <property type="entry name" value="Ribonuclease III domain"/>
    <property type="match status" value="2"/>
</dbReference>
<sequence length="271" mass="30557">SVLKFVTSAYLYVKNPDYQEGPLTHSRTQIISNKSLARLAKDIDLYQYIISGVTPRRFWRPPNFQCTSDESKKAKQWLTYHSIANNTLADAMESALGAAFLSGSLNGVVRAIRQFDIPMGIKTWTDIHAIYQLSPKSTLISWQIDLEALMHRSASNGTYERLEFLGDALLDYYVTTYIYQGHPTATPSILHSLRKSSVNHHILSVICLKMKLHKHIVYSAGSIAAAVMKFEYDHQRVVDSGEDVDEYWLALDPPKMLSDVVESLLGAMLVD</sequence>
<protein>
    <submittedName>
        <fullName evidence="3">Dicer-like protein 1</fullName>
    </submittedName>
</protein>
<dbReference type="PROSITE" id="PS00517">
    <property type="entry name" value="RNASE_3_1"/>
    <property type="match status" value="1"/>
</dbReference>
<dbReference type="GO" id="GO:0004525">
    <property type="term" value="F:ribonuclease III activity"/>
    <property type="evidence" value="ECO:0007669"/>
    <property type="project" value="InterPro"/>
</dbReference>
<dbReference type="InterPro" id="IPR036389">
    <property type="entry name" value="RNase_III_sf"/>
</dbReference>
<reference evidence="3 4" key="1">
    <citation type="journal article" date="2018" name="G3 (Bethesda)">
        <title>Phylogenetic and Phylogenomic Definition of Rhizopus Species.</title>
        <authorList>
            <person name="Gryganskyi A.P."/>
            <person name="Golan J."/>
            <person name="Dolatabadi S."/>
            <person name="Mondo S."/>
            <person name="Robb S."/>
            <person name="Idnurm A."/>
            <person name="Muszewska A."/>
            <person name="Steczkiewicz K."/>
            <person name="Masonjones S."/>
            <person name="Liao H.L."/>
            <person name="Gajdeczka M.T."/>
            <person name="Anike F."/>
            <person name="Vuek A."/>
            <person name="Anishchenko I.M."/>
            <person name="Voigt K."/>
            <person name="de Hoog G.S."/>
            <person name="Smith M.E."/>
            <person name="Heitman J."/>
            <person name="Vilgalys R."/>
            <person name="Stajich J.E."/>
        </authorList>
    </citation>
    <scope>NUCLEOTIDE SEQUENCE [LARGE SCALE GENOMIC DNA]</scope>
    <source>
        <strain evidence="3 4">LSU 92-RS-03</strain>
    </source>
</reference>
<dbReference type="Pfam" id="PF00636">
    <property type="entry name" value="Ribonuclease_3"/>
    <property type="match status" value="2"/>
</dbReference>
<dbReference type="PROSITE" id="PS50142">
    <property type="entry name" value="RNASE_3_2"/>
    <property type="match status" value="2"/>
</dbReference>
<dbReference type="Proteomes" id="UP000253551">
    <property type="component" value="Unassembled WGS sequence"/>
</dbReference>
<dbReference type="SUPFAM" id="SSF69065">
    <property type="entry name" value="RNase III domain-like"/>
    <property type="match status" value="2"/>
</dbReference>
<dbReference type="CDD" id="cd00593">
    <property type="entry name" value="RIBOc"/>
    <property type="match status" value="2"/>
</dbReference>
<dbReference type="GO" id="GO:0006396">
    <property type="term" value="P:RNA processing"/>
    <property type="evidence" value="ECO:0007669"/>
    <property type="project" value="InterPro"/>
</dbReference>
<dbReference type="SMART" id="SM00535">
    <property type="entry name" value="RIBOc"/>
    <property type="match status" value="2"/>
</dbReference>
<feature type="domain" description="RNase III" evidence="2">
    <location>
        <begin position="131"/>
        <end position="271"/>
    </location>
</feature>